<dbReference type="Pfam" id="PF01255">
    <property type="entry name" value="Prenyltransf"/>
    <property type="match status" value="1"/>
</dbReference>
<dbReference type="Gene3D" id="3.40.1180.10">
    <property type="entry name" value="Decaprenyl diphosphate synthase-like"/>
    <property type="match status" value="1"/>
</dbReference>
<keyword evidence="1" id="KW-0808">Transferase</keyword>
<dbReference type="PANTHER" id="PTHR10291:SF28">
    <property type="entry name" value="UNDECAPRENYL DIPHOSPHATE SYNTHASE"/>
    <property type="match status" value="1"/>
</dbReference>
<keyword evidence="3" id="KW-1185">Reference proteome</keyword>
<dbReference type="NCBIfam" id="TIGR00055">
    <property type="entry name" value="uppS"/>
    <property type="match status" value="1"/>
</dbReference>
<gene>
    <name evidence="2" type="ORF">LI82_03430</name>
</gene>
<evidence type="ECO:0000313" key="3">
    <source>
        <dbReference type="Proteomes" id="UP000029859"/>
    </source>
</evidence>
<comment type="caution">
    <text evidence="2">The sequence shown here is derived from an EMBL/GenBank/DDBJ whole genome shotgun (WGS) entry which is preliminary data.</text>
</comment>
<organism evidence="2 3">
    <name type="scientific">Methanococcoides methylutens</name>
    <dbReference type="NCBI Taxonomy" id="2226"/>
    <lineage>
        <taxon>Archaea</taxon>
        <taxon>Methanobacteriati</taxon>
        <taxon>Methanobacteriota</taxon>
        <taxon>Stenosarchaea group</taxon>
        <taxon>Methanomicrobia</taxon>
        <taxon>Methanosarcinales</taxon>
        <taxon>Methanosarcinaceae</taxon>
        <taxon>Methanococcoides</taxon>
    </lineage>
</organism>
<dbReference type="InterPro" id="IPR036424">
    <property type="entry name" value="UPP_synth-like_sf"/>
</dbReference>
<name>A0A099T1R8_METMT</name>
<protein>
    <submittedName>
        <fullName evidence="2">UDP diphosphate synthase</fullName>
    </submittedName>
</protein>
<evidence type="ECO:0000313" key="2">
    <source>
        <dbReference type="EMBL" id="KGK99095.1"/>
    </source>
</evidence>
<accession>A0A099T1R8</accession>
<dbReference type="InterPro" id="IPR001441">
    <property type="entry name" value="UPP_synth-like"/>
</dbReference>
<dbReference type="Proteomes" id="UP000029859">
    <property type="component" value="Unassembled WGS sequence"/>
</dbReference>
<dbReference type="RefSeq" id="WP_048193513.1">
    <property type="nucleotide sequence ID" value="NZ_CAAGSM010000002.1"/>
</dbReference>
<proteinExistence type="predicted"/>
<evidence type="ECO:0000256" key="1">
    <source>
        <dbReference type="ARBA" id="ARBA00022679"/>
    </source>
</evidence>
<dbReference type="AlphaFoldDB" id="A0A099T1R8"/>
<dbReference type="GO" id="GO:0045547">
    <property type="term" value="F:ditrans,polycis-polyprenyl diphosphate synthase [(2E,6E)-farnesyl diphosphate specific] activity"/>
    <property type="evidence" value="ECO:0007669"/>
    <property type="project" value="TreeGrafter"/>
</dbReference>
<dbReference type="SUPFAM" id="SSF64005">
    <property type="entry name" value="Undecaprenyl diphosphate synthase"/>
    <property type="match status" value="1"/>
</dbReference>
<dbReference type="GO" id="GO:0016094">
    <property type="term" value="P:polyprenol biosynthetic process"/>
    <property type="evidence" value="ECO:0007669"/>
    <property type="project" value="TreeGrafter"/>
</dbReference>
<dbReference type="FunFam" id="3.40.1180.10:FF:000016">
    <property type="entry name" value="Undecaprenyl diphosphate synthase"/>
    <property type="match status" value="1"/>
</dbReference>
<sequence length="219" mass="25284">MIRTLYERYLLDQVNNSPEQIPEHITIILSGSDLLDQKGEDNFRSFITWCKKLGIATISAYIDVLDTKEEIQIEMTSMLTTGMQEMLRSLTDDVGFFIYDENGNLKEKREGTSLTVHISVGFGGRAEITKAINSILSDVKNGKIQPEEIDENVIESHLLVQEEPDLIIRAGGKHLSDFLLWQSAYSELYFTDVNWHDLRKIDLLRVIRDFQKRQRRFGK</sequence>
<dbReference type="PANTHER" id="PTHR10291">
    <property type="entry name" value="DEHYDRODOLICHYL DIPHOSPHATE SYNTHASE FAMILY MEMBER"/>
    <property type="match status" value="1"/>
</dbReference>
<reference evidence="2 3" key="1">
    <citation type="submission" date="2014-09" db="EMBL/GenBank/DDBJ databases">
        <title>Draft genome sequence of an obligately methylotrophic methanogen, Methanococcoides methylutens, isolated from marine sediment.</title>
        <authorList>
            <person name="Guan Y."/>
            <person name="Ngugi D.K."/>
            <person name="Blom J."/>
            <person name="Ali S."/>
            <person name="Ferry J.G."/>
            <person name="Stingl U."/>
        </authorList>
    </citation>
    <scope>NUCLEOTIDE SEQUENCE [LARGE SCALE GENOMIC DNA]</scope>
    <source>
        <strain evidence="2 3">DSM 2657</strain>
    </source>
</reference>
<dbReference type="EMBL" id="JRHO01000009">
    <property type="protein sequence ID" value="KGK99095.1"/>
    <property type="molecule type" value="Genomic_DNA"/>
</dbReference>